<dbReference type="GO" id="GO:0050660">
    <property type="term" value="F:flavin adenine dinucleotide binding"/>
    <property type="evidence" value="ECO:0007669"/>
    <property type="project" value="InterPro"/>
</dbReference>
<dbReference type="GO" id="GO:0016614">
    <property type="term" value="F:oxidoreductase activity, acting on CH-OH group of donors"/>
    <property type="evidence" value="ECO:0007669"/>
    <property type="project" value="InterPro"/>
</dbReference>
<dbReference type="PIRSF" id="PIRSF000137">
    <property type="entry name" value="Alcohol_oxidase"/>
    <property type="match status" value="1"/>
</dbReference>
<reference evidence="9" key="1">
    <citation type="submission" date="2020-12" db="EMBL/GenBank/DDBJ databases">
        <title>Pontibaca salina gen. nov., sp. nov., isolated from marine sediment.</title>
        <authorList>
            <person name="Bo J."/>
            <person name="Wang S."/>
            <person name="Song X."/>
            <person name="Du Z."/>
        </authorList>
    </citation>
    <scope>NUCLEOTIDE SEQUENCE</scope>
    <source>
        <strain evidence="9">S1109L</strain>
    </source>
</reference>
<dbReference type="EMBL" id="JAEIJD010000004">
    <property type="protein sequence ID" value="MBI6629528.1"/>
    <property type="molecule type" value="Genomic_DNA"/>
</dbReference>
<keyword evidence="4 6" id="KW-0274">FAD</keyword>
<keyword evidence="10" id="KW-1185">Reference proteome</keyword>
<dbReference type="Pfam" id="PF00732">
    <property type="entry name" value="GMC_oxred_N"/>
    <property type="match status" value="1"/>
</dbReference>
<dbReference type="Gene3D" id="3.50.50.60">
    <property type="entry name" value="FAD/NAD(P)-binding domain"/>
    <property type="match status" value="2"/>
</dbReference>
<dbReference type="AlphaFoldDB" id="A0A934HSQ9"/>
<dbReference type="PANTHER" id="PTHR42784">
    <property type="entry name" value="PYRANOSE 2-OXIDASE"/>
    <property type="match status" value="1"/>
</dbReference>
<keyword evidence="5" id="KW-0560">Oxidoreductase</keyword>
<dbReference type="InterPro" id="IPR051473">
    <property type="entry name" value="P2Ox-like"/>
</dbReference>
<evidence type="ECO:0000313" key="9">
    <source>
        <dbReference type="EMBL" id="MBI6629528.1"/>
    </source>
</evidence>
<name>A0A934HSQ9_9RHOB</name>
<evidence type="ECO:0000256" key="3">
    <source>
        <dbReference type="ARBA" id="ARBA00022630"/>
    </source>
</evidence>
<evidence type="ECO:0000259" key="8">
    <source>
        <dbReference type="Pfam" id="PF05199"/>
    </source>
</evidence>
<gene>
    <name evidence="9" type="ORF">JAO82_06480</name>
</gene>
<dbReference type="RefSeq" id="WP_198685560.1">
    <property type="nucleotide sequence ID" value="NZ_JAEIJD010000004.1"/>
</dbReference>
<dbReference type="InterPro" id="IPR036188">
    <property type="entry name" value="FAD/NAD-bd_sf"/>
</dbReference>
<protein>
    <submittedName>
        <fullName evidence="9">GMC family oxidoreductase</fullName>
    </submittedName>
</protein>
<accession>A0A934HSQ9</accession>
<feature type="domain" description="Glucose-methanol-choline oxidoreductase C-terminal" evidence="8">
    <location>
        <begin position="457"/>
        <end position="511"/>
    </location>
</feature>
<evidence type="ECO:0000259" key="7">
    <source>
        <dbReference type="Pfam" id="PF00732"/>
    </source>
</evidence>
<evidence type="ECO:0000256" key="1">
    <source>
        <dbReference type="ARBA" id="ARBA00001974"/>
    </source>
</evidence>
<proteinExistence type="inferred from homology"/>
<sequence>MTSELCDRHWDVIVIGTGIGGGTIGRHLAENGLAVLFLEKGHAGQRSATNGLGADTITDPTARMTQGWWPDRVSLCLNGRETQPFVPIGAGVGGSSVFYAATLERPEAHDLDDSAERPHPTGGWPVNYHQMLPYYDRAEALYHVRGETDPLNGHSAARLGAPLPIAQGDSRMMQRMRAGGLHPYQLHTALRHLDGCTFCFGRKCPRDCKMDARSAGIEPALKTGRAALLDRCEVTELVGRPDRITHVIARRDDEQLTFSAERVVLAAGALSSPRLLLNSRAEHWPHGCGNGNDLVGRNLMFHLNEMFALWPRRGEAFREHSKSIGFRDLYFAEGLRFGMVQSMGLNIEQGDILHYLRRRIARSRLRCLPGAHQLARVPAIIAAQVFGRAKVFVGLLEDLPYAENRVLPDPARPGGIRIDYGFSEELLERRLIFRRLLRSALKGQKSLFLTHDPEPNLGHPCGTLRMGANPATSVLDPACRVHGLCNLWVVDASFMPTSMGVNPSLTIAANALRVADQIAERQ</sequence>
<evidence type="ECO:0000256" key="6">
    <source>
        <dbReference type="PIRSR" id="PIRSR000137-2"/>
    </source>
</evidence>
<evidence type="ECO:0000256" key="5">
    <source>
        <dbReference type="ARBA" id="ARBA00023002"/>
    </source>
</evidence>
<dbReference type="InterPro" id="IPR012132">
    <property type="entry name" value="GMC_OxRdtase"/>
</dbReference>
<evidence type="ECO:0000256" key="2">
    <source>
        <dbReference type="ARBA" id="ARBA00010790"/>
    </source>
</evidence>
<dbReference type="InterPro" id="IPR007867">
    <property type="entry name" value="GMC_OxRtase_C"/>
</dbReference>
<evidence type="ECO:0000313" key="10">
    <source>
        <dbReference type="Proteomes" id="UP000613255"/>
    </source>
</evidence>
<organism evidence="9 10">
    <name type="scientific">Pontibaca salina</name>
    <dbReference type="NCBI Taxonomy" id="2795731"/>
    <lineage>
        <taxon>Bacteria</taxon>
        <taxon>Pseudomonadati</taxon>
        <taxon>Pseudomonadota</taxon>
        <taxon>Alphaproteobacteria</taxon>
        <taxon>Rhodobacterales</taxon>
        <taxon>Roseobacteraceae</taxon>
        <taxon>Pontibaca</taxon>
    </lineage>
</organism>
<keyword evidence="3" id="KW-0285">Flavoprotein</keyword>
<comment type="similarity">
    <text evidence="2">Belongs to the GMC oxidoreductase family.</text>
</comment>
<feature type="domain" description="Glucose-methanol-choline oxidoreductase N-terminal" evidence="7">
    <location>
        <begin position="71"/>
        <end position="303"/>
    </location>
</feature>
<comment type="caution">
    <text evidence="9">The sequence shown here is derived from an EMBL/GenBank/DDBJ whole genome shotgun (WGS) entry which is preliminary data.</text>
</comment>
<dbReference type="SUPFAM" id="SSF51905">
    <property type="entry name" value="FAD/NAD(P)-binding domain"/>
    <property type="match status" value="1"/>
</dbReference>
<dbReference type="PANTHER" id="PTHR42784:SF1">
    <property type="entry name" value="PYRANOSE 2-OXIDASE"/>
    <property type="match status" value="1"/>
</dbReference>
<dbReference type="Proteomes" id="UP000613255">
    <property type="component" value="Unassembled WGS sequence"/>
</dbReference>
<feature type="binding site" evidence="6">
    <location>
        <position position="234"/>
    </location>
    <ligand>
        <name>FAD</name>
        <dbReference type="ChEBI" id="CHEBI:57692"/>
    </ligand>
</feature>
<dbReference type="InterPro" id="IPR000172">
    <property type="entry name" value="GMC_OxRdtase_N"/>
</dbReference>
<comment type="cofactor">
    <cofactor evidence="1 6">
        <name>FAD</name>
        <dbReference type="ChEBI" id="CHEBI:57692"/>
    </cofactor>
</comment>
<dbReference type="Pfam" id="PF05199">
    <property type="entry name" value="GMC_oxred_C"/>
    <property type="match status" value="1"/>
</dbReference>
<evidence type="ECO:0000256" key="4">
    <source>
        <dbReference type="ARBA" id="ARBA00022827"/>
    </source>
</evidence>